<accession>A0A438IGC4</accession>
<feature type="domain" description="Reverse transcriptase zinc-binding" evidence="1">
    <location>
        <begin position="212"/>
        <end position="296"/>
    </location>
</feature>
<protein>
    <recommendedName>
        <fullName evidence="1">Reverse transcriptase zinc-binding domain-containing protein</fullName>
    </recommendedName>
</protein>
<dbReference type="EMBL" id="QGNW01000111">
    <property type="protein sequence ID" value="RVW95793.1"/>
    <property type="molecule type" value="Genomic_DNA"/>
</dbReference>
<dbReference type="PANTHER" id="PTHR33116">
    <property type="entry name" value="REVERSE TRANSCRIPTASE ZINC-BINDING DOMAIN-CONTAINING PROTEIN-RELATED-RELATED"/>
    <property type="match status" value="1"/>
</dbReference>
<dbReference type="Proteomes" id="UP000288805">
    <property type="component" value="Unassembled WGS sequence"/>
</dbReference>
<dbReference type="AlphaFoldDB" id="A0A438IGC4"/>
<name>A0A438IGC4_VITVI</name>
<gene>
    <name evidence="2" type="ORF">CK203_025699</name>
</gene>
<dbReference type="PANTHER" id="PTHR33116:SF78">
    <property type="entry name" value="OS12G0587133 PROTEIN"/>
    <property type="match status" value="1"/>
</dbReference>
<evidence type="ECO:0000313" key="3">
    <source>
        <dbReference type="Proteomes" id="UP000288805"/>
    </source>
</evidence>
<evidence type="ECO:0000313" key="2">
    <source>
        <dbReference type="EMBL" id="RVW95793.1"/>
    </source>
</evidence>
<organism evidence="2 3">
    <name type="scientific">Vitis vinifera</name>
    <name type="common">Grape</name>
    <dbReference type="NCBI Taxonomy" id="29760"/>
    <lineage>
        <taxon>Eukaryota</taxon>
        <taxon>Viridiplantae</taxon>
        <taxon>Streptophyta</taxon>
        <taxon>Embryophyta</taxon>
        <taxon>Tracheophyta</taxon>
        <taxon>Spermatophyta</taxon>
        <taxon>Magnoliopsida</taxon>
        <taxon>eudicotyledons</taxon>
        <taxon>Gunneridae</taxon>
        <taxon>Pentapetalae</taxon>
        <taxon>rosids</taxon>
        <taxon>Vitales</taxon>
        <taxon>Vitaceae</taxon>
        <taxon>Viteae</taxon>
        <taxon>Vitis</taxon>
    </lineage>
</organism>
<dbReference type="Pfam" id="PF13966">
    <property type="entry name" value="zf-RVT"/>
    <property type="match status" value="1"/>
</dbReference>
<sequence>MVIPIGEVDGVLDMAAEIGCRVGQLPTVYLGLPLGAPNRVVSVWDGVEERMRRRLTLWKRQYLSKGGRITLIKSTLASIPLYQMSIHLVKWEAVCADKEKGGLGLRKITLLNKALLGKWIWRFACAKEELWKKVLEAKYGKEELGWRTRKANGAFGVGVWKEILKESTWCWENMGFKNVTVEECWDQNMGQGGWNLGLLRDLNDWEGGEGLFKVKYAYNVLVNSQGLDFPHSNVWVGKVPTKIAFFAWEATWGKVLTLDRLQRRGWHLPNRCFLCGCEEETINHILIHCTVAKGLWNIILALCGVQWVFPNSVKEVLSSWKGSFVGRKRKEVWKSIPLFIFWTIWKERNRLAFKGGVLAYQKLKTSLVYIIWGWAKVYIDMESKSLIGFLEWLASN</sequence>
<evidence type="ECO:0000259" key="1">
    <source>
        <dbReference type="Pfam" id="PF13966"/>
    </source>
</evidence>
<dbReference type="InterPro" id="IPR026960">
    <property type="entry name" value="RVT-Znf"/>
</dbReference>
<proteinExistence type="predicted"/>
<comment type="caution">
    <text evidence="2">The sequence shown here is derived from an EMBL/GenBank/DDBJ whole genome shotgun (WGS) entry which is preliminary data.</text>
</comment>
<reference evidence="2 3" key="1">
    <citation type="journal article" date="2018" name="PLoS Genet.">
        <title>Population sequencing reveals clonal diversity and ancestral inbreeding in the grapevine cultivar Chardonnay.</title>
        <authorList>
            <person name="Roach M.J."/>
            <person name="Johnson D.L."/>
            <person name="Bohlmann J."/>
            <person name="van Vuuren H.J."/>
            <person name="Jones S.J."/>
            <person name="Pretorius I.S."/>
            <person name="Schmidt S.A."/>
            <person name="Borneman A.R."/>
        </authorList>
    </citation>
    <scope>NUCLEOTIDE SEQUENCE [LARGE SCALE GENOMIC DNA]</scope>
    <source>
        <strain evidence="3">cv. Chardonnay</strain>
        <tissue evidence="2">Leaf</tissue>
    </source>
</reference>